<evidence type="ECO:0000313" key="4">
    <source>
        <dbReference type="Proteomes" id="UP001176517"/>
    </source>
</evidence>
<dbReference type="InterPro" id="IPR058933">
    <property type="entry name" value="YMC020W-like_ab_hydrolase"/>
</dbReference>
<feature type="compositionally biased region" description="Polar residues" evidence="1">
    <location>
        <begin position="14"/>
        <end position="23"/>
    </location>
</feature>
<reference evidence="3" key="1">
    <citation type="journal article" date="2023" name="PhytoFront">
        <title>Draft Genome Resources of Seven Strains of Tilletia horrida, Causal Agent of Kernel Smut of Rice.</title>
        <authorList>
            <person name="Khanal S."/>
            <person name="Antony Babu S."/>
            <person name="Zhou X.G."/>
        </authorList>
    </citation>
    <scope>NUCLEOTIDE SEQUENCE</scope>
    <source>
        <strain evidence="3">TX6</strain>
    </source>
</reference>
<keyword evidence="4" id="KW-1185">Reference proteome</keyword>
<dbReference type="EMBL" id="JAPDMZ010000005">
    <property type="protein sequence ID" value="KAK0557437.1"/>
    <property type="molecule type" value="Genomic_DNA"/>
</dbReference>
<evidence type="ECO:0000256" key="1">
    <source>
        <dbReference type="SAM" id="MobiDB-lite"/>
    </source>
</evidence>
<feature type="compositionally biased region" description="Polar residues" evidence="1">
    <location>
        <begin position="301"/>
        <end position="337"/>
    </location>
</feature>
<feature type="compositionally biased region" description="Low complexity" evidence="1">
    <location>
        <begin position="658"/>
        <end position="677"/>
    </location>
</feature>
<accession>A0AAN6GXS4</accession>
<feature type="compositionally biased region" description="Polar residues" evidence="1">
    <location>
        <begin position="112"/>
        <end position="139"/>
    </location>
</feature>
<name>A0AAN6GXS4_9BASI</name>
<feature type="region of interest" description="Disordered" evidence="1">
    <location>
        <begin position="828"/>
        <end position="848"/>
    </location>
</feature>
<feature type="region of interest" description="Disordered" evidence="1">
    <location>
        <begin position="240"/>
        <end position="493"/>
    </location>
</feature>
<evidence type="ECO:0000259" key="2">
    <source>
        <dbReference type="Pfam" id="PF26147"/>
    </source>
</evidence>
<feature type="domain" description="YMC020W-like alpha/beta hydrolase" evidence="2">
    <location>
        <begin position="876"/>
        <end position="1217"/>
    </location>
</feature>
<feature type="compositionally biased region" description="Low complexity" evidence="1">
    <location>
        <begin position="31"/>
        <end position="76"/>
    </location>
</feature>
<feature type="compositionally biased region" description="Polar residues" evidence="1">
    <location>
        <begin position="270"/>
        <end position="294"/>
    </location>
</feature>
<feature type="compositionally biased region" description="Basic and acidic residues" evidence="1">
    <location>
        <begin position="470"/>
        <end position="484"/>
    </location>
</feature>
<comment type="caution">
    <text evidence="3">The sequence shown here is derived from an EMBL/GenBank/DDBJ whole genome shotgun (WGS) entry which is preliminary data.</text>
</comment>
<feature type="region of interest" description="Disordered" evidence="1">
    <location>
        <begin position="1257"/>
        <end position="1284"/>
    </location>
</feature>
<evidence type="ECO:0000313" key="3">
    <source>
        <dbReference type="EMBL" id="KAK0557437.1"/>
    </source>
</evidence>
<organism evidence="3 4">
    <name type="scientific">Tilletia horrida</name>
    <dbReference type="NCBI Taxonomy" id="155126"/>
    <lineage>
        <taxon>Eukaryota</taxon>
        <taxon>Fungi</taxon>
        <taxon>Dikarya</taxon>
        <taxon>Basidiomycota</taxon>
        <taxon>Ustilaginomycotina</taxon>
        <taxon>Exobasidiomycetes</taxon>
        <taxon>Tilletiales</taxon>
        <taxon>Tilletiaceae</taxon>
        <taxon>Tilletia</taxon>
    </lineage>
</organism>
<feature type="compositionally biased region" description="Low complexity" evidence="1">
    <location>
        <begin position="637"/>
        <end position="648"/>
    </location>
</feature>
<feature type="compositionally biased region" description="Low complexity" evidence="1">
    <location>
        <begin position="140"/>
        <end position="159"/>
    </location>
</feature>
<feature type="region of interest" description="Disordered" evidence="1">
    <location>
        <begin position="1"/>
        <end position="225"/>
    </location>
</feature>
<feature type="compositionally biased region" description="Low complexity" evidence="1">
    <location>
        <begin position="685"/>
        <end position="699"/>
    </location>
</feature>
<feature type="compositionally biased region" description="Polar residues" evidence="1">
    <location>
        <begin position="364"/>
        <end position="377"/>
    </location>
</feature>
<feature type="compositionally biased region" description="Polar residues" evidence="1">
    <location>
        <begin position="440"/>
        <end position="458"/>
    </location>
</feature>
<feature type="compositionally biased region" description="Low complexity" evidence="1">
    <location>
        <begin position="338"/>
        <end position="362"/>
    </location>
</feature>
<dbReference type="PANTHER" id="PTHR47349:SF1">
    <property type="entry name" value="AER328WP"/>
    <property type="match status" value="1"/>
</dbReference>
<dbReference type="Pfam" id="PF26147">
    <property type="entry name" value="AB_HYDROLASE_YMC0-YMC35"/>
    <property type="match status" value="1"/>
</dbReference>
<feature type="compositionally biased region" description="Pro residues" evidence="1">
    <location>
        <begin position="405"/>
        <end position="416"/>
    </location>
</feature>
<gene>
    <name evidence="3" type="ORF">OC846_000425</name>
</gene>
<feature type="compositionally biased region" description="Polar residues" evidence="1">
    <location>
        <begin position="623"/>
        <end position="636"/>
    </location>
</feature>
<feature type="compositionally biased region" description="Low complexity" evidence="1">
    <location>
        <begin position="1269"/>
        <end position="1284"/>
    </location>
</feature>
<feature type="compositionally biased region" description="Polar residues" evidence="1">
    <location>
        <begin position="82"/>
        <end position="100"/>
    </location>
</feature>
<dbReference type="InterPro" id="IPR058934">
    <property type="entry name" value="YMC020W-like"/>
</dbReference>
<feature type="region of interest" description="Disordered" evidence="1">
    <location>
        <begin position="599"/>
        <end position="720"/>
    </location>
</feature>
<dbReference type="PANTHER" id="PTHR47349">
    <property type="entry name" value="CHROMOSOME 8, WHOLE GENOME SHOTGUN SEQUENCE"/>
    <property type="match status" value="1"/>
</dbReference>
<dbReference type="Proteomes" id="UP001176517">
    <property type="component" value="Unassembled WGS sequence"/>
</dbReference>
<feature type="compositionally biased region" description="Low complexity" evidence="1">
    <location>
        <begin position="828"/>
        <end position="841"/>
    </location>
</feature>
<feature type="region of interest" description="Disordered" evidence="1">
    <location>
        <begin position="736"/>
        <end position="772"/>
    </location>
</feature>
<protein>
    <recommendedName>
        <fullName evidence="2">YMC020W-like alpha/beta hydrolase domain-containing protein</fullName>
    </recommendedName>
</protein>
<proteinExistence type="predicted"/>
<sequence length="1284" mass="135138">MSRSNPSKARRDSTATTDSSIAPGSSRLAIPGTSRPSPRVSSSGSSVYSLSPTSRRHLTPLTSPAPSTSTTSLSPSHARPSGPSSSTATSRLRSVASNASIRLDLGSRLSRVVSTSISASPSTDRPGQSMSSPQNSTGESDSATSPPSASSDTTVVPPSRADDATAEADETTAMPLKRKTSPNTSTAPDAANARRRTWFGFGSTIGPSPRLNAGDEKDKGNAEIPAPMDADEAAFRLALGSGMGAGIREETPNPSQTRSRKENGEAITGHVQTRASANTDLDTQSLGTSTSSEPSRAPQAASRTTNSRGWFTWRAQAQTPGSAPSTSNQDQSSPQENSASFTAQVAATSTSASSSLQPPASSGGRISTQSAQPSYSSPLRRMWNRSETVAENPAEETAATDAPSSPAPEDAPPASQPAPTNAGSAPTWRFSLWPVPTPAPTTDAQSAQTPQQTGQVPSASAAGAPFEHPMTTEDSGKGEIESRAETSLPGSDGQAGYASYITSWIPGWGSVNSVLNLSATDPQQPEITSAAASGEVPFAPRTPAEQVKADALARSEKTTQVLSAVTDGIQKLADPSDAILNSATRKTWVSYFSTRRAANPQKRITDAATAESGPEVMDLDESGPSSLQVPSTSTERSASPSLAESAPAVLRTTKTSDGAGSKNAATTAAAKAQKAGARIVRSNRSPNSSIPASPVIAAADKQPVSPSASDISRGGANDSKTKVSIPAAIKHKLSAASLSSKANSDPAPTGSPSPTWGTDNKSQTVKGGRKGSLVPVKAPNLVLPSFEDTFSTPPRVWAPKVSVFERTIQAFNTYLFSKPPDYQRLNASAASNAANTSATAAGKRPRRGSNVIWHEAAQRLPRSWEVMGDKARASQRGVGSVQKIVVIGVHGWFAQFKILKNVMGEPTGTSFKFAKEMSDAVRRHFKDAGWELNPEAITMIALEGDGKVADRVHRLSVSILSNPEWVKSLHEADAILFSVHSQGTVVATELLARLIEQKHIVPERTRVCLLAMAGIHEGPLPNLQSALISSYLTYFETAAAKELFEYMSSGTSCSESYATAVRIILAAGVKAVYVASVDDQVVPLHGALHSAISHPSILRALYIDGQAFPRADFLTNLLVLCTQVRNAGLNDHDVLSLLSATVAGSLYNGLGHSNVYEETAVYDLAVRYLFETTHPCAEPTCSTDHKTTMPAVERKPFEVQVQSPYALPWAIRGLLEDPDVRELFSEHLAELLEEFAVWKPTSKAQKDVQLRLSPLKNLQLPGARQRTTSASNPSSPQIPSNSKL</sequence>
<feature type="compositionally biased region" description="Polar residues" evidence="1">
    <location>
        <begin position="750"/>
        <end position="765"/>
    </location>
</feature>